<accession>A0A3P7IYW4</accession>
<sequence>AWGRGPPPPAHVWRRRARRFCRRFPGHPRCRGGNIPMFNEIQTIIQTVIREGGRFLPRVPRLFIRDPLQGINKDLANAAREFMIHLGAISPEAGSLIRNVCRNFKCMEQQQDQINLKETVVKKVKFQHVSKGDLIFQNSNNLAV</sequence>
<evidence type="ECO:0000313" key="1">
    <source>
        <dbReference type="EMBL" id="VDM73163.1"/>
    </source>
</evidence>
<dbReference type="OrthoDB" id="291007at2759"/>
<reference evidence="1 2" key="1">
    <citation type="submission" date="2018-11" db="EMBL/GenBank/DDBJ databases">
        <authorList>
            <consortium name="Pathogen Informatics"/>
        </authorList>
    </citation>
    <scope>NUCLEOTIDE SEQUENCE [LARGE SCALE GENOMIC DNA]</scope>
</reference>
<keyword evidence="2" id="KW-1185">Reference proteome</keyword>
<protein>
    <submittedName>
        <fullName evidence="1">Uncharacterized protein</fullName>
    </submittedName>
</protein>
<evidence type="ECO:0000313" key="2">
    <source>
        <dbReference type="Proteomes" id="UP000270094"/>
    </source>
</evidence>
<organism evidence="1 2">
    <name type="scientific">Strongylus vulgaris</name>
    <name type="common">Blood worm</name>
    <dbReference type="NCBI Taxonomy" id="40348"/>
    <lineage>
        <taxon>Eukaryota</taxon>
        <taxon>Metazoa</taxon>
        <taxon>Ecdysozoa</taxon>
        <taxon>Nematoda</taxon>
        <taxon>Chromadorea</taxon>
        <taxon>Rhabditida</taxon>
        <taxon>Rhabditina</taxon>
        <taxon>Rhabditomorpha</taxon>
        <taxon>Strongyloidea</taxon>
        <taxon>Strongylidae</taxon>
        <taxon>Strongylus</taxon>
    </lineage>
</organism>
<proteinExistence type="predicted"/>
<name>A0A3P7IYW4_STRVU</name>
<dbReference type="Proteomes" id="UP000270094">
    <property type="component" value="Unassembled WGS sequence"/>
</dbReference>
<feature type="non-terminal residue" evidence="1">
    <location>
        <position position="1"/>
    </location>
</feature>
<dbReference type="EMBL" id="UYYB01029198">
    <property type="protein sequence ID" value="VDM73163.1"/>
    <property type="molecule type" value="Genomic_DNA"/>
</dbReference>
<gene>
    <name evidence="1" type="ORF">SVUK_LOCUS8161</name>
</gene>
<dbReference type="AlphaFoldDB" id="A0A3P7IYW4"/>